<evidence type="ECO:0000313" key="3">
    <source>
        <dbReference type="Proteomes" id="UP001152755"/>
    </source>
</evidence>
<name>A0A9X4M0C5_9ACTN</name>
<gene>
    <name evidence="2" type="ORF">NVS88_09860</name>
</gene>
<feature type="compositionally biased region" description="Basic and acidic residues" evidence="1">
    <location>
        <begin position="1"/>
        <end position="20"/>
    </location>
</feature>
<dbReference type="EMBL" id="JANRHA010000005">
    <property type="protein sequence ID" value="MDG3014861.1"/>
    <property type="molecule type" value="Genomic_DNA"/>
</dbReference>
<protein>
    <submittedName>
        <fullName evidence="2">Antitoxin</fullName>
    </submittedName>
</protein>
<dbReference type="InterPro" id="IPR028037">
    <property type="entry name" value="Antitoxin_Rv0909/MT0933"/>
</dbReference>
<keyword evidence="3" id="KW-1185">Reference proteome</keyword>
<accession>A0A9X4M0C5</accession>
<dbReference type="Proteomes" id="UP001152755">
    <property type="component" value="Unassembled WGS sequence"/>
</dbReference>
<dbReference type="Pfam" id="PF14013">
    <property type="entry name" value="MT0933_antitox"/>
    <property type="match status" value="1"/>
</dbReference>
<feature type="region of interest" description="Disordered" evidence="1">
    <location>
        <begin position="1"/>
        <end position="23"/>
    </location>
</feature>
<evidence type="ECO:0000256" key="1">
    <source>
        <dbReference type="SAM" id="MobiDB-lite"/>
    </source>
</evidence>
<proteinExistence type="predicted"/>
<comment type="caution">
    <text evidence="2">The sequence shown here is derived from an EMBL/GenBank/DDBJ whole genome shotgun (WGS) entry which is preliminary data.</text>
</comment>
<dbReference type="AlphaFoldDB" id="A0A9X4M0C5"/>
<evidence type="ECO:0000313" key="2">
    <source>
        <dbReference type="EMBL" id="MDG3014861.1"/>
    </source>
</evidence>
<dbReference type="RefSeq" id="WP_277834104.1">
    <property type="nucleotide sequence ID" value="NZ_JAAIVF010000005.1"/>
</dbReference>
<organism evidence="2 3">
    <name type="scientific">Speluncibacter jeojiensis</name>
    <dbReference type="NCBI Taxonomy" id="2710754"/>
    <lineage>
        <taxon>Bacteria</taxon>
        <taxon>Bacillati</taxon>
        <taxon>Actinomycetota</taxon>
        <taxon>Actinomycetes</taxon>
        <taxon>Mycobacteriales</taxon>
        <taxon>Speluncibacteraceae</taxon>
        <taxon>Speluncibacter</taxon>
    </lineage>
</organism>
<sequence>MDSFKDLAGKAKEALAEHPEQVGQVVDKAGDLFDEKTGGKFADKVDSAQDAVKKALKQEG</sequence>
<reference evidence="2" key="1">
    <citation type="submission" date="2022-08" db="EMBL/GenBank/DDBJ databases">
        <title>Genome analysis of Corynebacteriales strain.</title>
        <authorList>
            <person name="Lee S.D."/>
        </authorList>
    </citation>
    <scope>NUCLEOTIDE SEQUENCE</scope>
    <source>
        <strain evidence="2">D3-21</strain>
    </source>
</reference>